<protein>
    <submittedName>
        <fullName evidence="1">Uncharacterized protein</fullName>
    </submittedName>
</protein>
<organism evidence="1 2">
    <name type="scientific">Trichinella nativa</name>
    <dbReference type="NCBI Taxonomy" id="6335"/>
    <lineage>
        <taxon>Eukaryota</taxon>
        <taxon>Metazoa</taxon>
        <taxon>Ecdysozoa</taxon>
        <taxon>Nematoda</taxon>
        <taxon>Enoplea</taxon>
        <taxon>Dorylaimia</taxon>
        <taxon>Trichinellida</taxon>
        <taxon>Trichinellidae</taxon>
        <taxon>Trichinella</taxon>
    </lineage>
</organism>
<comment type="caution">
    <text evidence="1">The sequence shown here is derived from an EMBL/GenBank/DDBJ whole genome shotgun (WGS) entry which is preliminary data.</text>
</comment>
<reference evidence="1 2" key="1">
    <citation type="submission" date="2015-04" db="EMBL/GenBank/DDBJ databases">
        <title>Draft genome of the roundworm Trichinella nativa.</title>
        <authorList>
            <person name="Mitreva M."/>
        </authorList>
    </citation>
    <scope>NUCLEOTIDE SEQUENCE [LARGE SCALE GENOMIC DNA]</scope>
    <source>
        <strain evidence="1 2">ISS45</strain>
    </source>
</reference>
<name>A0A1Y3EE81_9BILA</name>
<accession>A0A1Y3EE81</accession>
<sequence length="86" mass="9820">MLTKVGCNAILYNTAFGWCTLLKYEKPILPVTLERHESRMMFILHLTLPKDVKVNSVVIRVTHNISYELCAESRATVVNNNSLKNN</sequence>
<dbReference type="AlphaFoldDB" id="A0A1Y3EE81"/>
<gene>
    <name evidence="1" type="ORF">D917_10582</name>
</gene>
<dbReference type="Proteomes" id="UP000243006">
    <property type="component" value="Unassembled WGS sequence"/>
</dbReference>
<proteinExistence type="predicted"/>
<evidence type="ECO:0000313" key="2">
    <source>
        <dbReference type="Proteomes" id="UP000243006"/>
    </source>
</evidence>
<dbReference type="EMBL" id="LVZM01018905">
    <property type="protein sequence ID" value="OUC41929.1"/>
    <property type="molecule type" value="Genomic_DNA"/>
</dbReference>
<evidence type="ECO:0000313" key="1">
    <source>
        <dbReference type="EMBL" id="OUC41929.1"/>
    </source>
</evidence>